<dbReference type="Pfam" id="PF02518">
    <property type="entry name" value="HATPase_c"/>
    <property type="match status" value="1"/>
</dbReference>
<evidence type="ECO:0000313" key="15">
    <source>
        <dbReference type="Proteomes" id="UP001143328"/>
    </source>
</evidence>
<dbReference type="Pfam" id="PF00072">
    <property type="entry name" value="Response_reg"/>
    <property type="match status" value="1"/>
</dbReference>
<dbReference type="InterPro" id="IPR001610">
    <property type="entry name" value="PAC"/>
</dbReference>
<dbReference type="SMART" id="SM00091">
    <property type="entry name" value="PAS"/>
    <property type="match status" value="2"/>
</dbReference>
<dbReference type="Proteomes" id="UP001143328">
    <property type="component" value="Unassembled WGS sequence"/>
</dbReference>
<dbReference type="InterPro" id="IPR011006">
    <property type="entry name" value="CheY-like_superfamily"/>
</dbReference>
<keyword evidence="4" id="KW-0808">Transferase</keyword>
<dbReference type="PANTHER" id="PTHR43065">
    <property type="entry name" value="SENSOR HISTIDINE KINASE"/>
    <property type="match status" value="1"/>
</dbReference>
<dbReference type="InterPro" id="IPR013767">
    <property type="entry name" value="PAS_fold"/>
</dbReference>
<dbReference type="Gene3D" id="3.30.450.20">
    <property type="entry name" value="PAS domain"/>
    <property type="match status" value="2"/>
</dbReference>
<accession>A0A9W6K5A8</accession>
<keyword evidence="8" id="KW-0902">Two-component regulatory system</keyword>
<dbReference type="InterPro" id="IPR005467">
    <property type="entry name" value="His_kinase_dom"/>
</dbReference>
<dbReference type="Pfam" id="PF00989">
    <property type="entry name" value="PAS"/>
    <property type="match status" value="1"/>
</dbReference>
<keyword evidence="15" id="KW-1185">Reference proteome</keyword>
<organism evidence="14 15">
    <name type="scientific">Pseudomonas turukhanskensis</name>
    <dbReference type="NCBI Taxonomy" id="1806536"/>
    <lineage>
        <taxon>Bacteria</taxon>
        <taxon>Pseudomonadati</taxon>
        <taxon>Pseudomonadota</taxon>
        <taxon>Gammaproteobacteria</taxon>
        <taxon>Pseudomonadales</taxon>
        <taxon>Pseudomonadaceae</taxon>
        <taxon>Pseudomonas</taxon>
    </lineage>
</organism>
<feature type="domain" description="PAS" evidence="12">
    <location>
        <begin position="13"/>
        <end position="70"/>
    </location>
</feature>
<evidence type="ECO:0000256" key="6">
    <source>
        <dbReference type="ARBA" id="ARBA00022777"/>
    </source>
</evidence>
<dbReference type="Pfam" id="PF00512">
    <property type="entry name" value="HisKA"/>
    <property type="match status" value="1"/>
</dbReference>
<dbReference type="InterPro" id="IPR036890">
    <property type="entry name" value="HATPase_C_sf"/>
</dbReference>
<dbReference type="PROSITE" id="PS50112">
    <property type="entry name" value="PAS"/>
    <property type="match status" value="2"/>
</dbReference>
<evidence type="ECO:0000256" key="9">
    <source>
        <dbReference type="PROSITE-ProRule" id="PRU00169"/>
    </source>
</evidence>
<evidence type="ECO:0000256" key="2">
    <source>
        <dbReference type="ARBA" id="ARBA00012438"/>
    </source>
</evidence>
<keyword evidence="7" id="KW-0067">ATP-binding</keyword>
<feature type="modified residue" description="4-aspartylphosphate" evidence="9">
    <location>
        <position position="581"/>
    </location>
</feature>
<reference evidence="14" key="2">
    <citation type="submission" date="2023-01" db="EMBL/GenBank/DDBJ databases">
        <authorList>
            <person name="Sun Q."/>
            <person name="Evtushenko L."/>
        </authorList>
    </citation>
    <scope>NUCLEOTIDE SEQUENCE</scope>
    <source>
        <strain evidence="14">VKM B-2935</strain>
    </source>
</reference>
<dbReference type="SMART" id="SM00448">
    <property type="entry name" value="REC"/>
    <property type="match status" value="1"/>
</dbReference>
<dbReference type="PROSITE" id="PS50110">
    <property type="entry name" value="RESPONSE_REGULATORY"/>
    <property type="match status" value="1"/>
</dbReference>
<comment type="catalytic activity">
    <reaction evidence="1">
        <text>ATP + protein L-histidine = ADP + protein N-phospho-L-histidine.</text>
        <dbReference type="EC" id="2.7.13.3"/>
    </reaction>
</comment>
<evidence type="ECO:0000256" key="5">
    <source>
        <dbReference type="ARBA" id="ARBA00022741"/>
    </source>
</evidence>
<dbReference type="PANTHER" id="PTHR43065:SF49">
    <property type="entry name" value="HISTIDINE KINASE"/>
    <property type="match status" value="1"/>
</dbReference>
<feature type="domain" description="Histidine kinase" evidence="10">
    <location>
        <begin position="288"/>
        <end position="507"/>
    </location>
</feature>
<dbReference type="PROSITE" id="PS50113">
    <property type="entry name" value="PAC"/>
    <property type="match status" value="2"/>
</dbReference>
<feature type="domain" description="Response regulatory" evidence="11">
    <location>
        <begin position="531"/>
        <end position="642"/>
    </location>
</feature>
<comment type="caution">
    <text evidence="14">The sequence shown here is derived from an EMBL/GenBank/DDBJ whole genome shotgun (WGS) entry which is preliminary data.</text>
</comment>
<dbReference type="Pfam" id="PF13426">
    <property type="entry name" value="PAS_9"/>
    <property type="match status" value="1"/>
</dbReference>
<dbReference type="InterPro" id="IPR001789">
    <property type="entry name" value="Sig_transdc_resp-reg_receiver"/>
</dbReference>
<keyword evidence="3 9" id="KW-0597">Phosphoprotein</keyword>
<evidence type="ECO:0000256" key="8">
    <source>
        <dbReference type="ARBA" id="ARBA00023012"/>
    </source>
</evidence>
<evidence type="ECO:0000259" key="11">
    <source>
        <dbReference type="PROSITE" id="PS50110"/>
    </source>
</evidence>
<protein>
    <recommendedName>
        <fullName evidence="2">histidine kinase</fullName>
        <ecNumber evidence="2">2.7.13.3</ecNumber>
    </recommendedName>
</protein>
<dbReference type="GO" id="GO:0000155">
    <property type="term" value="F:phosphorelay sensor kinase activity"/>
    <property type="evidence" value="ECO:0007669"/>
    <property type="project" value="InterPro"/>
</dbReference>
<reference evidence="14" key="1">
    <citation type="journal article" date="2014" name="Int. J. Syst. Evol. Microbiol.">
        <title>Complete genome sequence of Corynebacterium casei LMG S-19264T (=DSM 44701T), isolated from a smear-ripened cheese.</title>
        <authorList>
            <consortium name="US DOE Joint Genome Institute (JGI-PGF)"/>
            <person name="Walter F."/>
            <person name="Albersmeier A."/>
            <person name="Kalinowski J."/>
            <person name="Ruckert C."/>
        </authorList>
    </citation>
    <scope>NUCLEOTIDE SEQUENCE</scope>
    <source>
        <strain evidence="14">VKM B-2935</strain>
    </source>
</reference>
<dbReference type="InterPro" id="IPR003661">
    <property type="entry name" value="HisK_dim/P_dom"/>
</dbReference>
<feature type="domain" description="PAS" evidence="12">
    <location>
        <begin position="141"/>
        <end position="214"/>
    </location>
</feature>
<dbReference type="SMART" id="SM00387">
    <property type="entry name" value="HATPase_c"/>
    <property type="match status" value="1"/>
</dbReference>
<dbReference type="EC" id="2.7.13.3" evidence="2"/>
<dbReference type="Gene3D" id="3.30.565.10">
    <property type="entry name" value="Histidine kinase-like ATPase, C-terminal domain"/>
    <property type="match status" value="1"/>
</dbReference>
<dbReference type="PROSITE" id="PS50109">
    <property type="entry name" value="HIS_KIN"/>
    <property type="match status" value="1"/>
</dbReference>
<dbReference type="InterPro" id="IPR004358">
    <property type="entry name" value="Sig_transdc_His_kin-like_C"/>
</dbReference>
<dbReference type="SMART" id="SM00388">
    <property type="entry name" value="HisKA"/>
    <property type="match status" value="1"/>
</dbReference>
<proteinExistence type="predicted"/>
<evidence type="ECO:0000256" key="7">
    <source>
        <dbReference type="ARBA" id="ARBA00022840"/>
    </source>
</evidence>
<sequence length="642" mass="70498">MPQLKRKSDPLMSDDRFRMLLDAVTDYAIYMLDARGLVSSWNAGAKRFKGYEEAEILGQHFSRFYTEEDRANGMPQRALHAAEVEGRFEGEGWRLRKNGERFWCHVVIDPIRDAGGALIGYAKVTRDLTERKQAEETLKQSEQQFRLLVDGVTDYALYMLDPTGVITNWNTGAQRIKGYTPQEIIGQHYSVFFSTDDQANGEPQRGLDRAINEGRFESQGLRIRKNGTQFWASVVVEPIRNDLGDLIGFAKITRDITDSLEAQKALEKARESLFQSQKMESLGRLTGGIAHDFNNLLMVVLGSLEVVRRRVPDDPKILNLLDNAIQGAQRGATLTQRMLAFARSQKLVVEALDAPALVRGMSDMLQRALGPQTRIEVRFPLRLSPLLADSNQLEMALLNLAVNARDAMATGGQIVIAAREETLAVDDGDLVAGRYICLSVTDSGEGMDAETLNRAREPFFTTKGVGKGTGLGLSMVHGFAQQSGGRLMLSSAKGQGTTAEMWLPVAGEPLEPLAAEDAPVFAASTVVQALTVLVVDDDPLVLLSTAAMLDDLGYTAVQAASGEQALELLASSRRIDVVVTDLAMPLMTGLELAQQIKQRWPTLPVLLASGYADKLDETELALPHIGKPFNQNELVQALIELT</sequence>
<gene>
    <name evidence="14" type="ORF">GCM10017655_13210</name>
</gene>
<evidence type="ECO:0000256" key="4">
    <source>
        <dbReference type="ARBA" id="ARBA00022679"/>
    </source>
</evidence>
<dbReference type="EMBL" id="BSFN01000003">
    <property type="protein sequence ID" value="GLK88259.1"/>
    <property type="molecule type" value="Genomic_DNA"/>
</dbReference>
<evidence type="ECO:0000259" key="13">
    <source>
        <dbReference type="PROSITE" id="PS50113"/>
    </source>
</evidence>
<evidence type="ECO:0000259" key="12">
    <source>
        <dbReference type="PROSITE" id="PS50112"/>
    </source>
</evidence>
<dbReference type="SMART" id="SM00086">
    <property type="entry name" value="PAC"/>
    <property type="match status" value="2"/>
</dbReference>
<dbReference type="SUPFAM" id="SSF47384">
    <property type="entry name" value="Homodimeric domain of signal transducing histidine kinase"/>
    <property type="match status" value="1"/>
</dbReference>
<dbReference type="SUPFAM" id="SSF52172">
    <property type="entry name" value="CheY-like"/>
    <property type="match status" value="1"/>
</dbReference>
<dbReference type="InterPro" id="IPR003594">
    <property type="entry name" value="HATPase_dom"/>
</dbReference>
<dbReference type="RefSeq" id="WP_271194487.1">
    <property type="nucleotide sequence ID" value="NZ_BSFN01000003.1"/>
</dbReference>
<dbReference type="Gene3D" id="3.40.50.2300">
    <property type="match status" value="1"/>
</dbReference>
<evidence type="ECO:0000259" key="10">
    <source>
        <dbReference type="PROSITE" id="PS50109"/>
    </source>
</evidence>
<keyword evidence="5" id="KW-0547">Nucleotide-binding</keyword>
<evidence type="ECO:0000313" key="14">
    <source>
        <dbReference type="EMBL" id="GLK88259.1"/>
    </source>
</evidence>
<name>A0A9W6K5A8_9PSED</name>
<dbReference type="InterPro" id="IPR035965">
    <property type="entry name" value="PAS-like_dom_sf"/>
</dbReference>
<dbReference type="NCBIfam" id="TIGR00229">
    <property type="entry name" value="sensory_box"/>
    <property type="match status" value="2"/>
</dbReference>
<feature type="domain" description="PAC" evidence="13">
    <location>
        <begin position="88"/>
        <end position="140"/>
    </location>
</feature>
<dbReference type="Gene3D" id="1.10.287.130">
    <property type="match status" value="1"/>
</dbReference>
<evidence type="ECO:0000256" key="3">
    <source>
        <dbReference type="ARBA" id="ARBA00022553"/>
    </source>
</evidence>
<keyword evidence="6 14" id="KW-0418">Kinase</keyword>
<dbReference type="SUPFAM" id="SSF55785">
    <property type="entry name" value="PYP-like sensor domain (PAS domain)"/>
    <property type="match status" value="2"/>
</dbReference>
<dbReference type="InterPro" id="IPR036097">
    <property type="entry name" value="HisK_dim/P_sf"/>
</dbReference>
<dbReference type="CDD" id="cd00130">
    <property type="entry name" value="PAS"/>
    <property type="match status" value="2"/>
</dbReference>
<dbReference type="InterPro" id="IPR000014">
    <property type="entry name" value="PAS"/>
</dbReference>
<dbReference type="AlphaFoldDB" id="A0A9W6K5A8"/>
<dbReference type="InterPro" id="IPR000700">
    <property type="entry name" value="PAS-assoc_C"/>
</dbReference>
<dbReference type="SUPFAM" id="SSF55874">
    <property type="entry name" value="ATPase domain of HSP90 chaperone/DNA topoisomerase II/histidine kinase"/>
    <property type="match status" value="1"/>
</dbReference>
<feature type="domain" description="PAC" evidence="13">
    <location>
        <begin position="214"/>
        <end position="268"/>
    </location>
</feature>
<evidence type="ECO:0000256" key="1">
    <source>
        <dbReference type="ARBA" id="ARBA00000085"/>
    </source>
</evidence>
<dbReference type="PRINTS" id="PR00344">
    <property type="entry name" value="BCTRLSENSOR"/>
</dbReference>